<evidence type="ECO:0000256" key="3">
    <source>
        <dbReference type="ARBA" id="ARBA00023027"/>
    </source>
</evidence>
<evidence type="ECO:0000256" key="2">
    <source>
        <dbReference type="ARBA" id="ARBA00023002"/>
    </source>
</evidence>
<dbReference type="Proteomes" id="UP000077266">
    <property type="component" value="Unassembled WGS sequence"/>
</dbReference>
<organism evidence="6 7">
    <name type="scientific">Exidia glandulosa HHB12029</name>
    <dbReference type="NCBI Taxonomy" id="1314781"/>
    <lineage>
        <taxon>Eukaryota</taxon>
        <taxon>Fungi</taxon>
        <taxon>Dikarya</taxon>
        <taxon>Basidiomycota</taxon>
        <taxon>Agaricomycotina</taxon>
        <taxon>Agaricomycetes</taxon>
        <taxon>Auriculariales</taxon>
        <taxon>Exidiaceae</taxon>
        <taxon>Exidia</taxon>
    </lineage>
</organism>
<proteinExistence type="inferred from homology"/>
<dbReference type="STRING" id="1314781.A0A165M9X7"/>
<feature type="compositionally biased region" description="Low complexity" evidence="4">
    <location>
        <begin position="413"/>
        <end position="428"/>
    </location>
</feature>
<accession>A0A165M9X7</accession>
<feature type="compositionally biased region" description="Acidic residues" evidence="4">
    <location>
        <begin position="443"/>
        <end position="452"/>
    </location>
</feature>
<dbReference type="AlphaFoldDB" id="A0A165M9X7"/>
<evidence type="ECO:0000259" key="5">
    <source>
        <dbReference type="Pfam" id="PF01370"/>
    </source>
</evidence>
<evidence type="ECO:0000256" key="4">
    <source>
        <dbReference type="SAM" id="MobiDB-lite"/>
    </source>
</evidence>
<dbReference type="Gene3D" id="3.40.50.720">
    <property type="entry name" value="NAD(P)-binding Rossmann-like Domain"/>
    <property type="match status" value="1"/>
</dbReference>
<feature type="domain" description="NAD-dependent epimerase/dehydratase" evidence="5">
    <location>
        <begin position="3"/>
        <end position="179"/>
    </location>
</feature>
<keyword evidence="3" id="KW-0520">NAD</keyword>
<dbReference type="EMBL" id="KV425913">
    <property type="protein sequence ID" value="KZV98968.1"/>
    <property type="molecule type" value="Genomic_DNA"/>
</dbReference>
<dbReference type="SUPFAM" id="SSF51735">
    <property type="entry name" value="NAD(P)-binding Rossmann-fold domains"/>
    <property type="match status" value="1"/>
</dbReference>
<dbReference type="InterPro" id="IPR036291">
    <property type="entry name" value="NAD(P)-bd_dom_sf"/>
</dbReference>
<evidence type="ECO:0000313" key="7">
    <source>
        <dbReference type="Proteomes" id="UP000077266"/>
    </source>
</evidence>
<sequence>MKIAVTGASGNLGQRVTRIAISHGHRVVGIDKVPPATPPQVPEEATSKEEWFRYVELDIRNYDQVLEAFRGCDAVIHLAAIPNPGDYVVDTHNLNVVSSWNALRAAAELGIERICQASSINAVGLVWGDNPIIDYLPMDENHPCRPEDPYSLSKLMCELQAATIVRRWPNIRIASIRLAWAVPNREYAMGREMDWVRKELWAWVDADESARAFVLGVTSGDFKGHEPFFIIAPTTCQEELTADLVAEHWPNAEIRKEFHGIESLYDCSKAERLLGWVHAGSAVAPAVSVAAAVEPEAVPAPVTLPVSDVAVADSDDVVAPSTEAVVPAVVVSSELDAEVEASAEPEVEAEEAVELVVEVSAVEVSSPATVLEPLEPELSTPVAALAVTEPAADAQHPLDDPVEDSPLHSQQPLESESSSSSSDTTSADGDLDAESALSSDTTEPSESEVELPSEDKPIAASVCPPVFSLEPATADDLPSEHHAPPASPLVEPVAP</sequence>
<protein>
    <submittedName>
        <fullName evidence="6">NAD(P)-binding protein</fullName>
    </submittedName>
</protein>
<dbReference type="PANTHER" id="PTHR43103">
    <property type="entry name" value="NUCLEOSIDE-DIPHOSPHATE-SUGAR EPIMERASE"/>
    <property type="match status" value="1"/>
</dbReference>
<gene>
    <name evidence="6" type="ORF">EXIGLDRAFT_266016</name>
</gene>
<keyword evidence="2" id="KW-0560">Oxidoreductase</keyword>
<keyword evidence="7" id="KW-1185">Reference proteome</keyword>
<dbReference type="InParanoid" id="A0A165M9X7"/>
<name>A0A165M9X7_EXIGL</name>
<feature type="region of interest" description="Disordered" evidence="4">
    <location>
        <begin position="392"/>
        <end position="495"/>
    </location>
</feature>
<reference evidence="6 7" key="1">
    <citation type="journal article" date="2016" name="Mol. Biol. Evol.">
        <title>Comparative Genomics of Early-Diverging Mushroom-Forming Fungi Provides Insights into the Origins of Lignocellulose Decay Capabilities.</title>
        <authorList>
            <person name="Nagy L.G."/>
            <person name="Riley R."/>
            <person name="Tritt A."/>
            <person name="Adam C."/>
            <person name="Daum C."/>
            <person name="Floudas D."/>
            <person name="Sun H."/>
            <person name="Yadav J.S."/>
            <person name="Pangilinan J."/>
            <person name="Larsson K.H."/>
            <person name="Matsuura K."/>
            <person name="Barry K."/>
            <person name="Labutti K."/>
            <person name="Kuo R."/>
            <person name="Ohm R.A."/>
            <person name="Bhattacharya S.S."/>
            <person name="Shirouzu T."/>
            <person name="Yoshinaga Y."/>
            <person name="Martin F.M."/>
            <person name="Grigoriev I.V."/>
            <person name="Hibbett D.S."/>
        </authorList>
    </citation>
    <scope>NUCLEOTIDE SEQUENCE [LARGE SCALE GENOMIC DNA]</scope>
    <source>
        <strain evidence="6 7">HHB12029</strain>
    </source>
</reference>
<evidence type="ECO:0000313" key="6">
    <source>
        <dbReference type="EMBL" id="KZV98968.1"/>
    </source>
</evidence>
<dbReference type="OrthoDB" id="202470at2759"/>
<dbReference type="Pfam" id="PF01370">
    <property type="entry name" value="Epimerase"/>
    <property type="match status" value="1"/>
</dbReference>
<dbReference type="PANTHER" id="PTHR43103:SF5">
    <property type="entry name" value="4-EPIMERASE, PUTATIVE (AFU_ORTHOLOGUE AFUA_7G00360)-RELATED"/>
    <property type="match status" value="1"/>
</dbReference>
<dbReference type="InterPro" id="IPR001509">
    <property type="entry name" value="Epimerase_deHydtase"/>
</dbReference>
<dbReference type="GO" id="GO:0016491">
    <property type="term" value="F:oxidoreductase activity"/>
    <property type="evidence" value="ECO:0007669"/>
    <property type="project" value="UniProtKB-KW"/>
</dbReference>
<evidence type="ECO:0000256" key="1">
    <source>
        <dbReference type="ARBA" id="ARBA00007637"/>
    </source>
</evidence>
<comment type="similarity">
    <text evidence="1">Belongs to the NAD(P)-dependent epimerase/dehydratase family.</text>
</comment>